<comment type="function">
    <text evidence="13">Catalyzes the conversion of inosine 5'-phosphate (IMP) to xanthosine 5'-phosphate (XMP), the first committed and rate-limiting step in the de novo synthesis of guanine nucleotides, and therefore plays an important role in the regulation of cell growth.</text>
</comment>
<evidence type="ECO:0000256" key="10">
    <source>
        <dbReference type="ARBA" id="ARBA00023027"/>
    </source>
</evidence>
<evidence type="ECO:0000256" key="17">
    <source>
        <dbReference type="PIRSR" id="PIRSR000130-4"/>
    </source>
</evidence>
<comment type="subunit">
    <text evidence="3 13">Homotetramer.</text>
</comment>
<feature type="binding site" evidence="13 15">
    <location>
        <position position="311"/>
    </location>
    <ligand>
        <name>IMP</name>
        <dbReference type="ChEBI" id="CHEBI:58053"/>
    </ligand>
</feature>
<feature type="domain" description="CBS" evidence="21">
    <location>
        <begin position="103"/>
        <end position="162"/>
    </location>
</feature>
<comment type="similarity">
    <text evidence="2 13 19">Belongs to the IMPDH/GMPR family.</text>
</comment>
<dbReference type="Proteomes" id="UP000553209">
    <property type="component" value="Unassembled WGS sequence"/>
</dbReference>
<dbReference type="InterPro" id="IPR005990">
    <property type="entry name" value="IMP_DH"/>
</dbReference>
<dbReference type="EC" id="1.1.1.205" evidence="13 20"/>
<dbReference type="Gene3D" id="3.20.20.70">
    <property type="entry name" value="Aldolase class I"/>
    <property type="match status" value="1"/>
</dbReference>
<evidence type="ECO:0000256" key="15">
    <source>
        <dbReference type="PIRSR" id="PIRSR000130-2"/>
    </source>
</evidence>
<dbReference type="AlphaFoldDB" id="A0A7X6MG00"/>
<dbReference type="InterPro" id="IPR000644">
    <property type="entry name" value="CBS_dom"/>
</dbReference>
<dbReference type="InterPro" id="IPR013785">
    <property type="entry name" value="Aldolase_TIM"/>
</dbReference>
<dbReference type="GO" id="GO:0006177">
    <property type="term" value="P:GMP biosynthetic process"/>
    <property type="evidence" value="ECO:0007669"/>
    <property type="project" value="UniProtKB-UniRule"/>
</dbReference>
<evidence type="ECO:0000259" key="21">
    <source>
        <dbReference type="PROSITE" id="PS51371"/>
    </source>
</evidence>
<keyword evidence="10 13" id="KW-0520">NAD</keyword>
<feature type="binding site" evidence="13">
    <location>
        <position position="257"/>
    </location>
    <ligand>
        <name>NAD(+)</name>
        <dbReference type="ChEBI" id="CHEBI:57540"/>
    </ligand>
</feature>
<dbReference type="SUPFAM" id="SSF54631">
    <property type="entry name" value="CBS-domain pair"/>
    <property type="match status" value="1"/>
</dbReference>
<feature type="binding site" evidence="16">
    <location>
        <begin position="257"/>
        <end position="259"/>
    </location>
    <ligand>
        <name>NAD(+)</name>
        <dbReference type="ChEBI" id="CHEBI:57540"/>
    </ligand>
</feature>
<dbReference type="SUPFAM" id="SSF51412">
    <property type="entry name" value="Inosine monophosphate dehydrogenase (IMPDH)"/>
    <property type="match status" value="1"/>
</dbReference>
<dbReference type="Pfam" id="PF00571">
    <property type="entry name" value="CBS"/>
    <property type="match status" value="2"/>
</dbReference>
<comment type="caution">
    <text evidence="22">The sequence shown here is derived from an EMBL/GenBank/DDBJ whole genome shotgun (WGS) entry which is preliminary data.</text>
</comment>
<dbReference type="PROSITE" id="PS00487">
    <property type="entry name" value="IMP_DH_GMP_RED"/>
    <property type="match status" value="1"/>
</dbReference>
<keyword evidence="7 13" id="KW-0658">Purine biosynthesis</keyword>
<comment type="caution">
    <text evidence="13">Lacks conserved residue(s) required for the propagation of feature annotation.</text>
</comment>
<organism evidence="22 23">
    <name type="scientific">Nocardiopsis alborubida</name>
    <dbReference type="NCBI Taxonomy" id="146802"/>
    <lineage>
        <taxon>Bacteria</taxon>
        <taxon>Bacillati</taxon>
        <taxon>Actinomycetota</taxon>
        <taxon>Actinomycetes</taxon>
        <taxon>Streptosporangiales</taxon>
        <taxon>Nocardiopsidaceae</taxon>
        <taxon>Nocardiopsis</taxon>
    </lineage>
</organism>
<evidence type="ECO:0000256" key="8">
    <source>
        <dbReference type="ARBA" id="ARBA00022958"/>
    </source>
</evidence>
<dbReference type="CDD" id="cd04601">
    <property type="entry name" value="CBS_pair_IMPDH"/>
    <property type="match status" value="1"/>
</dbReference>
<dbReference type="PROSITE" id="PS51371">
    <property type="entry name" value="CBS"/>
    <property type="match status" value="2"/>
</dbReference>
<dbReference type="InterPro" id="IPR015875">
    <property type="entry name" value="IMP_DH/GMP_Rdtase_CS"/>
</dbReference>
<dbReference type="GO" id="GO:0006183">
    <property type="term" value="P:GTP biosynthetic process"/>
    <property type="evidence" value="ECO:0007669"/>
    <property type="project" value="TreeGrafter"/>
</dbReference>
<sequence>MGQSQEYSDYGDKLLPPGLTYDDVLLVPAYSDLQPGEVDTTSRLSRNLTLRIPLLSAAMDTVTEARMAVAMARQGGAGVLHRNLSVEDQASQVDLVKRSEAGMVTDPVTCQPEDTLAEVERLCAHYRISGVPVTDATGTLVGIVTNRDMRFESDRDRLVRDVMTTENLVTAPVGVSREQAFDLLRRHKVEKLPLVDGQNRLRGLITVKDFIKSEQYPDATKDADGRLVVGGAVGVGAEAEERAKRLVEAGVDFIVVDTAHGHSSGLADMIAKLKANSRADIVAGNIATRAGAQLLIDAGADAVKVGVGPGSICTTRVVAGVGAPQLTAILEAAKACGPADVPLIADGGLQYSGEIAKAIAAGASTVMLGSLLAGVEESPGELIFINGKQFKAYRGMGSLGAMRGRSFSKDRYAQADVATEDKLVPEGIEGQVPFRGPLQAVAHQLVGGLHQSMWYAGTRTVSELRERGQLMRITSAGLRESHPHDIKMTVEAPNYNAR</sequence>
<proteinExistence type="inferred from homology"/>
<comment type="pathway">
    <text evidence="13 20">Purine metabolism; XMP biosynthesis via de novo pathway; XMP from IMP: step 1/1.</text>
</comment>
<comment type="catalytic activity">
    <reaction evidence="12 13 20">
        <text>IMP + NAD(+) + H2O = XMP + NADH + H(+)</text>
        <dbReference type="Rhea" id="RHEA:11708"/>
        <dbReference type="ChEBI" id="CHEBI:15377"/>
        <dbReference type="ChEBI" id="CHEBI:15378"/>
        <dbReference type="ChEBI" id="CHEBI:57464"/>
        <dbReference type="ChEBI" id="CHEBI:57540"/>
        <dbReference type="ChEBI" id="CHEBI:57945"/>
        <dbReference type="ChEBI" id="CHEBI:58053"/>
        <dbReference type="EC" id="1.1.1.205"/>
    </reaction>
</comment>
<evidence type="ECO:0000256" key="16">
    <source>
        <dbReference type="PIRSR" id="PIRSR000130-3"/>
    </source>
</evidence>
<dbReference type="InterPro" id="IPR001093">
    <property type="entry name" value="IMP_DH_GMPRt"/>
</dbReference>
<evidence type="ECO:0000256" key="11">
    <source>
        <dbReference type="ARBA" id="ARBA00023122"/>
    </source>
</evidence>
<feature type="binding site" evidence="13 15">
    <location>
        <begin position="346"/>
        <end position="348"/>
    </location>
    <ligand>
        <name>IMP</name>
        <dbReference type="ChEBI" id="CHEBI:58053"/>
    </ligand>
</feature>
<dbReference type="UniPathway" id="UPA00601">
    <property type="reaction ID" value="UER00295"/>
</dbReference>
<dbReference type="NCBIfam" id="TIGR01302">
    <property type="entry name" value="IMP_dehydrog"/>
    <property type="match status" value="1"/>
</dbReference>
<name>A0A7X6MG00_9ACTN</name>
<evidence type="ECO:0000256" key="7">
    <source>
        <dbReference type="ARBA" id="ARBA00022755"/>
    </source>
</evidence>
<feature type="binding site" evidence="13 15">
    <location>
        <begin position="369"/>
        <end position="370"/>
    </location>
    <ligand>
        <name>IMP</name>
        <dbReference type="ChEBI" id="CHEBI:58053"/>
    </ligand>
</feature>
<dbReference type="SMART" id="SM01240">
    <property type="entry name" value="IMPDH"/>
    <property type="match status" value="1"/>
</dbReference>
<dbReference type="PANTHER" id="PTHR11911">
    <property type="entry name" value="INOSINE-5-MONOPHOSPHATE DEHYDROGENASE RELATED"/>
    <property type="match status" value="1"/>
</dbReference>
<feature type="binding site" evidence="13 15">
    <location>
        <position position="426"/>
    </location>
    <ligand>
        <name>IMP</name>
        <dbReference type="ChEBI" id="CHEBI:58053"/>
    </ligand>
</feature>
<feature type="binding site" evidence="13">
    <location>
        <position position="481"/>
    </location>
    <ligand>
        <name>K(+)</name>
        <dbReference type="ChEBI" id="CHEBI:29103"/>
        <note>ligand shared between two tetrameric partners</note>
    </ligand>
</feature>
<feature type="binding site" evidence="13">
    <location>
        <position position="482"/>
    </location>
    <ligand>
        <name>K(+)</name>
        <dbReference type="ChEBI" id="CHEBI:29103"/>
        <note>ligand shared between two tetrameric partners</note>
    </ligand>
</feature>
<reference evidence="22 23" key="1">
    <citation type="submission" date="2020-04" db="EMBL/GenBank/DDBJ databases">
        <title>MicrobeNet Type strains.</title>
        <authorList>
            <person name="Nicholson A.C."/>
        </authorList>
    </citation>
    <scope>NUCLEOTIDE SEQUENCE [LARGE SCALE GENOMIC DNA]</scope>
    <source>
        <strain evidence="22 23">ATCC 23612</strain>
    </source>
</reference>
<comment type="cofactor">
    <cofactor evidence="1 13">
        <name>K(+)</name>
        <dbReference type="ChEBI" id="CHEBI:29103"/>
    </cofactor>
</comment>
<dbReference type="PIRSF" id="PIRSF000130">
    <property type="entry name" value="IMPDH"/>
    <property type="match status" value="1"/>
</dbReference>
<keyword evidence="9 13" id="KW-0560">Oxidoreductase</keyword>
<dbReference type="RefSeq" id="WP_061079915.1">
    <property type="nucleotide sequence ID" value="NZ_JAAXPG010000022.1"/>
</dbReference>
<evidence type="ECO:0000256" key="3">
    <source>
        <dbReference type="ARBA" id="ARBA00011881"/>
    </source>
</evidence>
<dbReference type="HAMAP" id="MF_01964">
    <property type="entry name" value="IMPDH"/>
    <property type="match status" value="1"/>
</dbReference>
<dbReference type="GO" id="GO:0003938">
    <property type="term" value="F:IMP dehydrogenase activity"/>
    <property type="evidence" value="ECO:0007669"/>
    <property type="project" value="UniProtKB-UniRule"/>
</dbReference>
<dbReference type="Pfam" id="PF00478">
    <property type="entry name" value="IMPDH"/>
    <property type="match status" value="1"/>
</dbReference>
<feature type="binding site" description="in other chain" evidence="13 17">
    <location>
        <position position="310"/>
    </location>
    <ligand>
        <name>K(+)</name>
        <dbReference type="ChEBI" id="CHEBI:29103"/>
        <note>ligand shared between two tetrameric partners</note>
    </ligand>
</feature>
<evidence type="ECO:0000256" key="12">
    <source>
        <dbReference type="ARBA" id="ARBA00048028"/>
    </source>
</evidence>
<feature type="domain" description="CBS" evidence="21">
    <location>
        <begin position="163"/>
        <end position="220"/>
    </location>
</feature>
<dbReference type="InterPro" id="IPR046342">
    <property type="entry name" value="CBS_dom_sf"/>
</dbReference>
<evidence type="ECO:0000256" key="1">
    <source>
        <dbReference type="ARBA" id="ARBA00001958"/>
    </source>
</evidence>
<dbReference type="FunFam" id="3.20.20.70:FF:000003">
    <property type="entry name" value="GMP reductase"/>
    <property type="match status" value="1"/>
</dbReference>
<keyword evidence="4 13" id="KW-0479">Metal-binding</keyword>
<evidence type="ECO:0000256" key="2">
    <source>
        <dbReference type="ARBA" id="ARBA00005502"/>
    </source>
</evidence>
<feature type="binding site" evidence="13">
    <location>
        <position position="480"/>
    </location>
    <ligand>
        <name>K(+)</name>
        <dbReference type="ChEBI" id="CHEBI:29103"/>
        <note>ligand shared between two tetrameric partners</note>
    </ligand>
</feature>
<evidence type="ECO:0000256" key="4">
    <source>
        <dbReference type="ARBA" id="ARBA00022723"/>
    </source>
</evidence>
<dbReference type="EMBL" id="JAAXPG010000022">
    <property type="protein sequence ID" value="NKZ00266.1"/>
    <property type="molecule type" value="Genomic_DNA"/>
</dbReference>
<evidence type="ECO:0000256" key="19">
    <source>
        <dbReference type="RuleBase" id="RU003927"/>
    </source>
</evidence>
<evidence type="ECO:0000256" key="6">
    <source>
        <dbReference type="ARBA" id="ARBA00022749"/>
    </source>
</evidence>
<keyword evidence="11 18" id="KW-0129">CBS domain</keyword>
<dbReference type="SMART" id="SM00116">
    <property type="entry name" value="CBS"/>
    <property type="match status" value="2"/>
</dbReference>
<dbReference type="PANTHER" id="PTHR11911:SF111">
    <property type="entry name" value="INOSINE-5'-MONOPHOSPHATE DEHYDROGENASE"/>
    <property type="match status" value="1"/>
</dbReference>
<comment type="activity regulation">
    <text evidence="13">Mycophenolic acid (MPA) is a non-competitive inhibitor that prevents formation of the closed enzyme conformation by binding to the same site as the amobile flap. In contrast, mizoribine monophosphate (MZP) is a competitive inhibitor that induces the closed conformation. MPA is a potent inhibitor of mammalian IMPDHs but a poor inhibitor of the bacterial enzymes. MZP is a more potent inhibitor of bacterial IMPDH.</text>
</comment>
<feature type="binding site" description="in other chain" evidence="13 17">
    <location>
        <position position="313"/>
    </location>
    <ligand>
        <name>K(+)</name>
        <dbReference type="ChEBI" id="CHEBI:29103"/>
        <note>ligand shared between two tetrameric partners</note>
    </ligand>
</feature>
<evidence type="ECO:0000313" key="23">
    <source>
        <dbReference type="Proteomes" id="UP000553209"/>
    </source>
</evidence>
<evidence type="ECO:0000313" key="22">
    <source>
        <dbReference type="EMBL" id="NKZ00266.1"/>
    </source>
</evidence>
<keyword evidence="23" id="KW-1185">Reference proteome</keyword>
<dbReference type="GO" id="GO:0046872">
    <property type="term" value="F:metal ion binding"/>
    <property type="evidence" value="ECO:0007669"/>
    <property type="project" value="UniProtKB-UniRule"/>
</dbReference>
<evidence type="ECO:0000256" key="20">
    <source>
        <dbReference type="RuleBase" id="RU003928"/>
    </source>
</evidence>
<feature type="binding site" evidence="13 15">
    <location>
        <begin position="393"/>
        <end position="397"/>
    </location>
    <ligand>
        <name>IMP</name>
        <dbReference type="ChEBI" id="CHEBI:58053"/>
    </ligand>
</feature>
<feature type="binding site" evidence="13 16">
    <location>
        <begin position="306"/>
        <end position="308"/>
    </location>
    <ligand>
        <name>NAD(+)</name>
        <dbReference type="ChEBI" id="CHEBI:57540"/>
    </ligand>
</feature>
<protein>
    <recommendedName>
        <fullName evidence="13 20">Inosine-5'-monophosphate dehydrogenase</fullName>
        <shortName evidence="13">IMP dehydrogenase</shortName>
        <shortName evidence="13">IMPD</shortName>
        <shortName evidence="13">IMPDH</shortName>
        <ecNumber evidence="13 20">1.1.1.205</ecNumber>
    </recommendedName>
</protein>
<keyword evidence="8 13" id="KW-0630">Potassium</keyword>
<keyword evidence="6 13" id="KW-0332">GMP biosynthesis</keyword>
<evidence type="ECO:0000256" key="14">
    <source>
        <dbReference type="PIRSR" id="PIRSR000130-1"/>
    </source>
</evidence>
<feature type="active site" description="Thioimidate intermediate" evidence="13 14">
    <location>
        <position position="313"/>
    </location>
</feature>
<evidence type="ECO:0000256" key="5">
    <source>
        <dbReference type="ARBA" id="ARBA00022737"/>
    </source>
</evidence>
<gene>
    <name evidence="13 22" type="primary">guaB</name>
    <name evidence="22" type="ORF">HGB44_21715</name>
</gene>
<feature type="active site" description="Proton acceptor" evidence="13 14">
    <location>
        <position position="411"/>
    </location>
</feature>
<keyword evidence="5" id="KW-0677">Repeat</keyword>
<dbReference type="CDD" id="cd00381">
    <property type="entry name" value="IMPDH"/>
    <property type="match status" value="1"/>
</dbReference>
<accession>A0A7X6MG00</accession>
<evidence type="ECO:0000256" key="18">
    <source>
        <dbReference type="PROSITE-ProRule" id="PRU00703"/>
    </source>
</evidence>
<feature type="binding site" description="in other chain" evidence="13 17">
    <location>
        <position position="308"/>
    </location>
    <ligand>
        <name>K(+)</name>
        <dbReference type="ChEBI" id="CHEBI:29103"/>
        <note>ligand shared between two tetrameric partners</note>
    </ligand>
</feature>
<evidence type="ECO:0000256" key="9">
    <source>
        <dbReference type="ARBA" id="ARBA00023002"/>
    </source>
</evidence>
<evidence type="ECO:0000256" key="13">
    <source>
        <dbReference type="HAMAP-Rule" id="MF_01964"/>
    </source>
</evidence>
<dbReference type="GO" id="GO:0000166">
    <property type="term" value="F:nucleotide binding"/>
    <property type="evidence" value="ECO:0007669"/>
    <property type="project" value="UniProtKB-UniRule"/>
</dbReference>